<sequence length="237" mass="26814">MKVRLNKFLASCGAASRRGADELIASGRVRVNSIVVTELGKMVETDNDTVTLDGKKVEPVSKMTYIMLYKPKGCITSLRDEKGRKTVYDYLDVEVPHLVPVGRLDYDTEGLLLLTNDGELVNRLAHPSGEVPKSYLVRAEGEFPEHILAKLRKGVEIDGVKTKRSKVKLLEQGEKEAKLLVTITEGRNRQVRRMFEAVERNVVFLKRVAIGDLRLGGLARGAWRYLREEEVEYLKRF</sequence>
<organism evidence="7 8">
    <name type="scientific">Candidatus Caccalectryoclostridium excrementigallinarum</name>
    <dbReference type="NCBI Taxonomy" id="2840710"/>
    <lineage>
        <taxon>Bacteria</taxon>
        <taxon>Bacillati</taxon>
        <taxon>Bacillota</taxon>
        <taxon>Clostridia</taxon>
        <taxon>Christensenellales</taxon>
        <taxon>Christensenellaceae</taxon>
        <taxon>Christensenellaceae incertae sedis</taxon>
        <taxon>Candidatus Caccalectryoclostridium</taxon>
    </lineage>
</organism>
<protein>
    <recommendedName>
        <fullName evidence="5">Pseudouridine synthase</fullName>
        <ecNumber evidence="5">5.4.99.-</ecNumber>
    </recommendedName>
</protein>
<evidence type="ECO:0000256" key="2">
    <source>
        <dbReference type="ARBA" id="ARBA00022884"/>
    </source>
</evidence>
<dbReference type="InterPro" id="IPR042092">
    <property type="entry name" value="PsdUridine_s_RsuA/RluB/E/F_cat"/>
</dbReference>
<dbReference type="Proteomes" id="UP000824145">
    <property type="component" value="Unassembled WGS sequence"/>
</dbReference>
<accession>A0A9D1ML98</accession>
<evidence type="ECO:0000256" key="3">
    <source>
        <dbReference type="ARBA" id="ARBA00023235"/>
    </source>
</evidence>
<dbReference type="PANTHER" id="PTHR47683">
    <property type="entry name" value="PSEUDOURIDINE SYNTHASE FAMILY PROTEIN-RELATED"/>
    <property type="match status" value="1"/>
</dbReference>
<dbReference type="InterPro" id="IPR000748">
    <property type="entry name" value="PsdUridine_synth_RsuA/RluB/E/F"/>
</dbReference>
<dbReference type="InterPro" id="IPR006145">
    <property type="entry name" value="PsdUridine_synth_RsuA/RluA"/>
</dbReference>
<feature type="domain" description="RNA-binding S4" evidence="6">
    <location>
        <begin position="3"/>
        <end position="64"/>
    </location>
</feature>
<dbReference type="GO" id="GO:0000455">
    <property type="term" value="P:enzyme-directed rRNA pseudouridine synthesis"/>
    <property type="evidence" value="ECO:0007669"/>
    <property type="project" value="UniProtKB-ARBA"/>
</dbReference>
<dbReference type="FunFam" id="3.10.290.10:FF:000003">
    <property type="entry name" value="Pseudouridine synthase"/>
    <property type="match status" value="1"/>
</dbReference>
<evidence type="ECO:0000313" key="7">
    <source>
        <dbReference type="EMBL" id="HIU62236.1"/>
    </source>
</evidence>
<dbReference type="EMBL" id="DVNJ01000001">
    <property type="protein sequence ID" value="HIU62236.1"/>
    <property type="molecule type" value="Genomic_DNA"/>
</dbReference>
<comment type="caution">
    <text evidence="7">The sequence shown here is derived from an EMBL/GenBank/DDBJ whole genome shotgun (WGS) entry which is preliminary data.</text>
</comment>
<reference evidence="7" key="2">
    <citation type="journal article" date="2021" name="PeerJ">
        <title>Extensive microbial diversity within the chicken gut microbiome revealed by metagenomics and culture.</title>
        <authorList>
            <person name="Gilroy R."/>
            <person name="Ravi A."/>
            <person name="Getino M."/>
            <person name="Pursley I."/>
            <person name="Horton D.L."/>
            <person name="Alikhan N.F."/>
            <person name="Baker D."/>
            <person name="Gharbi K."/>
            <person name="Hall N."/>
            <person name="Watson M."/>
            <person name="Adriaenssens E.M."/>
            <person name="Foster-Nyarko E."/>
            <person name="Jarju S."/>
            <person name="Secka A."/>
            <person name="Antonio M."/>
            <person name="Oren A."/>
            <person name="Chaudhuri R.R."/>
            <person name="La Ragione R."/>
            <person name="Hildebrand F."/>
            <person name="Pallen M.J."/>
        </authorList>
    </citation>
    <scope>NUCLEOTIDE SEQUENCE</scope>
    <source>
        <strain evidence="7">9366</strain>
    </source>
</reference>
<dbReference type="Gene3D" id="3.30.70.580">
    <property type="entry name" value="Pseudouridine synthase I, catalytic domain, N-terminal subdomain"/>
    <property type="match status" value="1"/>
</dbReference>
<dbReference type="InterPro" id="IPR018496">
    <property type="entry name" value="PsdUridine_synth_RsuA/RluB_CS"/>
</dbReference>
<dbReference type="SMART" id="SM00363">
    <property type="entry name" value="S4"/>
    <property type="match status" value="1"/>
</dbReference>
<proteinExistence type="inferred from homology"/>
<dbReference type="GO" id="GO:0120159">
    <property type="term" value="F:rRNA pseudouridine synthase activity"/>
    <property type="evidence" value="ECO:0007669"/>
    <property type="project" value="UniProtKB-ARBA"/>
</dbReference>
<dbReference type="SUPFAM" id="SSF55120">
    <property type="entry name" value="Pseudouridine synthase"/>
    <property type="match status" value="1"/>
</dbReference>
<dbReference type="PROSITE" id="PS01149">
    <property type="entry name" value="PSI_RSU"/>
    <property type="match status" value="1"/>
</dbReference>
<evidence type="ECO:0000256" key="5">
    <source>
        <dbReference type="RuleBase" id="RU003887"/>
    </source>
</evidence>
<dbReference type="InterPro" id="IPR002942">
    <property type="entry name" value="S4_RNA-bd"/>
</dbReference>
<dbReference type="InterPro" id="IPR036986">
    <property type="entry name" value="S4_RNA-bd_sf"/>
</dbReference>
<dbReference type="Pfam" id="PF01479">
    <property type="entry name" value="S4"/>
    <property type="match status" value="1"/>
</dbReference>
<evidence type="ECO:0000259" key="6">
    <source>
        <dbReference type="SMART" id="SM00363"/>
    </source>
</evidence>
<reference evidence="7" key="1">
    <citation type="submission" date="2020-10" db="EMBL/GenBank/DDBJ databases">
        <authorList>
            <person name="Gilroy R."/>
        </authorList>
    </citation>
    <scope>NUCLEOTIDE SEQUENCE</scope>
    <source>
        <strain evidence="7">9366</strain>
    </source>
</reference>
<dbReference type="GO" id="GO:0005829">
    <property type="term" value="C:cytosol"/>
    <property type="evidence" value="ECO:0007669"/>
    <property type="project" value="UniProtKB-ARBA"/>
</dbReference>
<dbReference type="InterPro" id="IPR020094">
    <property type="entry name" value="TruA/RsuA/RluB/E/F_N"/>
</dbReference>
<evidence type="ECO:0000256" key="1">
    <source>
        <dbReference type="ARBA" id="ARBA00008348"/>
    </source>
</evidence>
<dbReference type="SUPFAM" id="SSF55174">
    <property type="entry name" value="Alpha-L RNA-binding motif"/>
    <property type="match status" value="1"/>
</dbReference>
<dbReference type="CDD" id="cd00165">
    <property type="entry name" value="S4"/>
    <property type="match status" value="1"/>
</dbReference>
<name>A0A9D1ML98_9FIRM</name>
<dbReference type="Gene3D" id="3.10.290.10">
    <property type="entry name" value="RNA-binding S4 domain"/>
    <property type="match status" value="1"/>
</dbReference>
<evidence type="ECO:0000256" key="4">
    <source>
        <dbReference type="PROSITE-ProRule" id="PRU00182"/>
    </source>
</evidence>
<dbReference type="NCBIfam" id="TIGR00093">
    <property type="entry name" value="pseudouridine synthase"/>
    <property type="match status" value="1"/>
</dbReference>
<dbReference type="AlphaFoldDB" id="A0A9D1ML98"/>
<dbReference type="PANTHER" id="PTHR47683:SF2">
    <property type="entry name" value="RNA-BINDING S4 DOMAIN-CONTAINING PROTEIN"/>
    <property type="match status" value="1"/>
</dbReference>
<dbReference type="InterPro" id="IPR020103">
    <property type="entry name" value="PsdUridine_synth_cat_dom_sf"/>
</dbReference>
<evidence type="ECO:0000313" key="8">
    <source>
        <dbReference type="Proteomes" id="UP000824145"/>
    </source>
</evidence>
<dbReference type="Gene3D" id="3.30.70.1560">
    <property type="entry name" value="Alpha-L RNA-binding motif"/>
    <property type="match status" value="1"/>
</dbReference>
<dbReference type="EC" id="5.4.99.-" evidence="5"/>
<keyword evidence="3 5" id="KW-0413">Isomerase</keyword>
<keyword evidence="2 4" id="KW-0694">RNA-binding</keyword>
<dbReference type="FunFam" id="3.30.70.1560:FF:000001">
    <property type="entry name" value="Pseudouridine synthase"/>
    <property type="match status" value="1"/>
</dbReference>
<dbReference type="InterPro" id="IPR050343">
    <property type="entry name" value="RsuA_PseudoU_synthase"/>
</dbReference>
<dbReference type="GO" id="GO:0003723">
    <property type="term" value="F:RNA binding"/>
    <property type="evidence" value="ECO:0007669"/>
    <property type="project" value="UniProtKB-KW"/>
</dbReference>
<dbReference type="Pfam" id="PF00849">
    <property type="entry name" value="PseudoU_synth_2"/>
    <property type="match status" value="1"/>
</dbReference>
<gene>
    <name evidence="7" type="ORF">IAB07_00520</name>
</gene>
<dbReference type="CDD" id="cd02870">
    <property type="entry name" value="PseudoU_synth_RsuA_like"/>
    <property type="match status" value="1"/>
</dbReference>
<dbReference type="PROSITE" id="PS50889">
    <property type="entry name" value="S4"/>
    <property type="match status" value="1"/>
</dbReference>
<comment type="similarity">
    <text evidence="1 5">Belongs to the pseudouridine synthase RsuA family.</text>
</comment>